<dbReference type="PROSITE" id="PS50244">
    <property type="entry name" value="S5A_REDUCTASE"/>
    <property type="match status" value="1"/>
</dbReference>
<keyword evidence="12 13" id="KW-0472">Membrane</keyword>
<dbReference type="GO" id="GO:0005789">
    <property type="term" value="C:endoplasmic reticulum membrane"/>
    <property type="evidence" value="ECO:0007669"/>
    <property type="project" value="UniProtKB-SubCell"/>
</dbReference>
<evidence type="ECO:0000256" key="12">
    <source>
        <dbReference type="ARBA" id="ARBA00023136"/>
    </source>
</evidence>
<feature type="domain" description="3-oxo-5-alpha-steroid 4-dehydrogenase C-terminal" evidence="14">
    <location>
        <begin position="198"/>
        <end position="305"/>
    </location>
</feature>
<dbReference type="GO" id="GO:0043025">
    <property type="term" value="C:neuronal cell body"/>
    <property type="evidence" value="ECO:0000318"/>
    <property type="project" value="GO_Central"/>
</dbReference>
<name>A0A8V0X8D8_CHICK</name>
<evidence type="ECO:0000256" key="7">
    <source>
        <dbReference type="ARBA" id="ARBA00022848"/>
    </source>
</evidence>
<keyword evidence="7" id="KW-0492">Microsome</keyword>
<dbReference type="InterPro" id="IPR001104">
    <property type="entry name" value="3-oxo-5_a-steroid_4-DH_C"/>
</dbReference>
<dbReference type="PANTHER" id="PTHR10556">
    <property type="entry name" value="3-OXO-5-ALPHA-STEROID 4-DEHYDROGENASE"/>
    <property type="match status" value="1"/>
</dbReference>
<comment type="subcellular location">
    <subcellularLocation>
        <location evidence="1">Endoplasmic reticulum membrane</location>
        <topology evidence="1">Multi-pass membrane protein</topology>
    </subcellularLocation>
    <subcellularLocation>
        <location evidence="2">Microsome membrane</location>
    </subcellularLocation>
</comment>
<reference evidence="15" key="3">
    <citation type="submission" date="2025-09" db="UniProtKB">
        <authorList>
            <consortium name="Ensembl"/>
        </authorList>
    </citation>
    <scope>IDENTIFICATION</scope>
    <source>
        <strain evidence="15">broiler</strain>
    </source>
</reference>
<dbReference type="InterPro" id="IPR039357">
    <property type="entry name" value="SRD5A/TECR"/>
</dbReference>
<keyword evidence="8" id="KW-0521">NADP</keyword>
<dbReference type="Proteomes" id="UP000000539">
    <property type="component" value="Chromosome 2"/>
</dbReference>
<keyword evidence="6" id="KW-0256">Endoplasmic reticulum</keyword>
<evidence type="ECO:0000256" key="4">
    <source>
        <dbReference type="ARBA" id="ARBA00022692"/>
    </source>
</evidence>
<evidence type="ECO:0000256" key="1">
    <source>
        <dbReference type="ARBA" id="ARBA00004477"/>
    </source>
</evidence>
<proteinExistence type="inferred from homology"/>
<keyword evidence="4 13" id="KW-0812">Transmembrane</keyword>
<evidence type="ECO:0000313" key="15">
    <source>
        <dbReference type="Ensembl" id="ENSGALP00010000737.1"/>
    </source>
</evidence>
<evidence type="ECO:0000256" key="3">
    <source>
        <dbReference type="ARBA" id="ARBA00007742"/>
    </source>
</evidence>
<protein>
    <submittedName>
        <fullName evidence="15">Steroid 5 alpha-reductase 1</fullName>
    </submittedName>
</protein>
<sequence>MEASQGVSALLGAARHGRWRRVLRLLAAGSGPAGAAPAGAALLRAGGAGRCLGAAAAIHPHALRPLLVAALRLAPARPASLAAAGAARAPRPARAGRLHPRLAAAQRRPAGLLHPALRAQGTHISFSDPARKADTIFHLPTSTSLLYIQWILARPKLKHLCRVPFRLVKASLFHCRLGRSTVCALKMENVRYKGITSEEGFMGWLIGMAINIHSDHILRNLRKPGETGYKIPRGGMFEYVSGANFFGEILEWFGFALACCTTESLAFALCTLFILGSRAKQHHQWYLEKFEDYPKNRKIVIPFVY</sequence>
<evidence type="ECO:0000256" key="5">
    <source>
        <dbReference type="ARBA" id="ARBA00022782"/>
    </source>
</evidence>
<dbReference type="Ensembl" id="ENSGALT00010001366.1">
    <property type="protein sequence ID" value="ENSGALP00010000737.1"/>
    <property type="gene ID" value="ENSGALG00010000652.1"/>
</dbReference>
<evidence type="ECO:0000256" key="6">
    <source>
        <dbReference type="ARBA" id="ARBA00022824"/>
    </source>
</evidence>
<organism evidence="15 16">
    <name type="scientific">Gallus gallus</name>
    <name type="common">Chicken</name>
    <dbReference type="NCBI Taxonomy" id="9031"/>
    <lineage>
        <taxon>Eukaryota</taxon>
        <taxon>Metazoa</taxon>
        <taxon>Chordata</taxon>
        <taxon>Craniata</taxon>
        <taxon>Vertebrata</taxon>
        <taxon>Euteleostomi</taxon>
        <taxon>Archelosauria</taxon>
        <taxon>Archosauria</taxon>
        <taxon>Dinosauria</taxon>
        <taxon>Saurischia</taxon>
        <taxon>Theropoda</taxon>
        <taxon>Coelurosauria</taxon>
        <taxon>Aves</taxon>
        <taxon>Neognathae</taxon>
        <taxon>Galloanserae</taxon>
        <taxon>Galliformes</taxon>
        <taxon>Phasianidae</taxon>
        <taxon>Phasianinae</taxon>
        <taxon>Gallus</taxon>
    </lineage>
</organism>
<reference evidence="15" key="1">
    <citation type="submission" date="2020-11" db="EMBL/GenBank/DDBJ databases">
        <title>Gallus gallus (Chicken) genome, bGalGal1, GRCg7b, maternal haplotype autosomes + Z &amp; W.</title>
        <authorList>
            <person name="Warren W."/>
            <person name="Formenti G."/>
            <person name="Fedrigo O."/>
            <person name="Haase B."/>
            <person name="Mountcastle J."/>
            <person name="Balacco J."/>
            <person name="Tracey A."/>
            <person name="Schneider V."/>
            <person name="Okimoto R."/>
            <person name="Cheng H."/>
            <person name="Hawken R."/>
            <person name="Howe K."/>
            <person name="Jarvis E.D."/>
        </authorList>
    </citation>
    <scope>NUCLEOTIDE SEQUENCE [LARGE SCALE GENOMIC DNA]</scope>
    <source>
        <strain evidence="15">Broiler</strain>
    </source>
</reference>
<evidence type="ECO:0000256" key="13">
    <source>
        <dbReference type="SAM" id="Phobius"/>
    </source>
</evidence>
<dbReference type="Pfam" id="PF02544">
    <property type="entry name" value="Steroid_dh"/>
    <property type="match status" value="1"/>
</dbReference>
<comment type="similarity">
    <text evidence="3">Belongs to the steroid 5-alpha reductase family.</text>
</comment>
<keyword evidence="5" id="KW-0221">Differentiation</keyword>
<dbReference type="GO" id="GO:0006702">
    <property type="term" value="P:androgen biosynthetic process"/>
    <property type="evidence" value="ECO:0000318"/>
    <property type="project" value="GO_Central"/>
</dbReference>
<evidence type="ECO:0000256" key="10">
    <source>
        <dbReference type="ARBA" id="ARBA00023002"/>
    </source>
</evidence>
<feature type="transmembrane region" description="Helical" evidence="13">
    <location>
        <begin position="252"/>
        <end position="275"/>
    </location>
</feature>
<evidence type="ECO:0000256" key="9">
    <source>
        <dbReference type="ARBA" id="ARBA00022989"/>
    </source>
</evidence>
<evidence type="ECO:0000259" key="14">
    <source>
        <dbReference type="Pfam" id="PF02544"/>
    </source>
</evidence>
<dbReference type="GO" id="GO:0003865">
    <property type="term" value="F:3-oxo-5-alpha-steroid 4-dehydrogenase activity"/>
    <property type="evidence" value="ECO:0000318"/>
    <property type="project" value="GO_Central"/>
</dbReference>
<keyword evidence="10" id="KW-0560">Oxidoreductase</keyword>
<dbReference type="FunCoup" id="A0A8V0X8D8">
    <property type="interactions" value="261"/>
</dbReference>
<dbReference type="GeneTree" id="ENSGT00950000182886"/>
<dbReference type="Gene3D" id="1.20.120.1630">
    <property type="match status" value="1"/>
</dbReference>
<accession>A0A8V0X8D8</accession>
<dbReference type="OrthoDB" id="5788137at2759"/>
<keyword evidence="9 13" id="KW-1133">Transmembrane helix</keyword>
<evidence type="ECO:0000256" key="2">
    <source>
        <dbReference type="ARBA" id="ARBA00004524"/>
    </source>
</evidence>
<gene>
    <name evidence="15" type="primary">SRD5A1</name>
</gene>
<evidence type="ECO:0000313" key="16">
    <source>
        <dbReference type="Proteomes" id="UP000000539"/>
    </source>
</evidence>
<dbReference type="GO" id="GO:0008584">
    <property type="term" value="P:male gonad development"/>
    <property type="evidence" value="ECO:0000318"/>
    <property type="project" value="GO_Central"/>
</dbReference>
<dbReference type="PANTHER" id="PTHR10556:SF57">
    <property type="entry name" value="3-OXO-5-ALPHA-STEROID 4-DEHYDROGENASE 1"/>
    <property type="match status" value="1"/>
</dbReference>
<evidence type="ECO:0000256" key="8">
    <source>
        <dbReference type="ARBA" id="ARBA00022857"/>
    </source>
</evidence>
<evidence type="ECO:0000256" key="11">
    <source>
        <dbReference type="ARBA" id="ARBA00023098"/>
    </source>
</evidence>
<keyword evidence="11" id="KW-0443">Lipid metabolism</keyword>
<dbReference type="GO" id="GO:0030154">
    <property type="term" value="P:cell differentiation"/>
    <property type="evidence" value="ECO:0007669"/>
    <property type="project" value="UniProtKB-KW"/>
</dbReference>
<dbReference type="AlphaFoldDB" id="A0A8V0X8D8"/>
<keyword evidence="16" id="KW-1185">Reference proteome</keyword>
<reference evidence="15" key="2">
    <citation type="submission" date="2025-08" db="UniProtKB">
        <authorList>
            <consortium name="Ensembl"/>
        </authorList>
    </citation>
    <scope>IDENTIFICATION</scope>
    <source>
        <strain evidence="15">broiler</strain>
    </source>
</reference>